<dbReference type="SUPFAM" id="SSF53474">
    <property type="entry name" value="alpha/beta-Hydrolases"/>
    <property type="match status" value="1"/>
</dbReference>
<name>A0ABT3T9N5_9GAMM</name>
<dbReference type="EMBL" id="SHNO01000001">
    <property type="protein sequence ID" value="MCX2978900.1"/>
    <property type="molecule type" value="Genomic_DNA"/>
</dbReference>
<sequence>MKNKLLKPLLYLMTIALPFFVVGQAYAQNVAWDYTDIAYGTDDPARQFLNIYLADTVDPAPVYFFSHPNGKTAYDVSQGFADTLYEEGYTLISWESVPNLGQPEEVLTAWSDAQLAFDWVRANADTYNIDPDRIVIAGRSRGSVASWPLAHSGDAAIQGIYVYNALPNPVWAQPEEWSPVDNVNTDSPPIYMAYGPTPGDGDSHAPENAYPIRDAYISFGIGDTFTTYDSMQADGFSNANYYFPEFLASIATPGLPADMVDNFDGGNTTYSWSENGTWYISGGTYNQDDNTGNTSAYAGNSAWTNYTFKADMVTINSANPSTGWMASSLAFRVTDTDNLYFVRLHNNGDLRLFSIVDGTNSLITSVPTAYAPTTWHTYTIVVSGNSIKISINEEMLIDVTDTDHGAGYIGVRANQNSVSVDNVAVTQPSGC</sequence>
<dbReference type="Proteomes" id="UP001143304">
    <property type="component" value="Unassembled WGS sequence"/>
</dbReference>
<dbReference type="RefSeq" id="WP_279250596.1">
    <property type="nucleotide sequence ID" value="NZ_SHNO01000001.1"/>
</dbReference>
<feature type="chain" id="PRO_5046940520" evidence="1">
    <location>
        <begin position="28"/>
        <end position="431"/>
    </location>
</feature>
<evidence type="ECO:0000313" key="4">
    <source>
        <dbReference type="EMBL" id="MCX2978900.1"/>
    </source>
</evidence>
<protein>
    <submittedName>
        <fullName evidence="4">DUF1080 domain-containing protein</fullName>
    </submittedName>
</protein>
<proteinExistence type="predicted"/>
<evidence type="ECO:0000259" key="2">
    <source>
        <dbReference type="Pfam" id="PF06439"/>
    </source>
</evidence>
<accession>A0ABT3T9N5</accession>
<comment type="caution">
    <text evidence="4">The sequence shown here is derived from an EMBL/GenBank/DDBJ whole genome shotgun (WGS) entry which is preliminary data.</text>
</comment>
<dbReference type="Gene3D" id="2.60.120.560">
    <property type="entry name" value="Exo-inulinase, domain 1"/>
    <property type="match status" value="1"/>
</dbReference>
<keyword evidence="5" id="KW-1185">Reference proteome</keyword>
<evidence type="ECO:0000313" key="5">
    <source>
        <dbReference type="Proteomes" id="UP001143304"/>
    </source>
</evidence>
<gene>
    <name evidence="4" type="ORF">EYC82_16230</name>
</gene>
<keyword evidence="1" id="KW-0732">Signal</keyword>
<dbReference type="InterPro" id="IPR010496">
    <property type="entry name" value="AL/BT2_dom"/>
</dbReference>
<evidence type="ECO:0000259" key="3">
    <source>
        <dbReference type="Pfam" id="PF20434"/>
    </source>
</evidence>
<dbReference type="InterPro" id="IPR029058">
    <property type="entry name" value="AB_hydrolase_fold"/>
</dbReference>
<reference evidence="4" key="1">
    <citation type="submission" date="2019-02" db="EMBL/GenBank/DDBJ databases">
        <authorList>
            <person name="Li S.-H."/>
        </authorList>
    </citation>
    <scope>NUCLEOTIDE SEQUENCE</scope>
    <source>
        <strain evidence="4">IMCC11814</strain>
    </source>
</reference>
<organism evidence="4 5">
    <name type="scientific">Candidatus Marimicrobium litorale</name>
    <dbReference type="NCBI Taxonomy" id="2518991"/>
    <lineage>
        <taxon>Bacteria</taxon>
        <taxon>Pseudomonadati</taxon>
        <taxon>Pseudomonadota</taxon>
        <taxon>Gammaproteobacteria</taxon>
        <taxon>Cellvibrionales</taxon>
        <taxon>Halieaceae</taxon>
        <taxon>Marimicrobium</taxon>
    </lineage>
</organism>
<dbReference type="Pfam" id="PF20434">
    <property type="entry name" value="BD-FAE"/>
    <property type="match status" value="1"/>
</dbReference>
<feature type="domain" description="3-keto-alpha-glucoside-1,2-lyase/3-keto-2-hydroxy-glucal hydratase" evidence="2">
    <location>
        <begin position="261"/>
        <end position="425"/>
    </location>
</feature>
<feature type="domain" description="BD-FAE-like" evidence="3">
    <location>
        <begin position="74"/>
        <end position="143"/>
    </location>
</feature>
<evidence type="ECO:0000256" key="1">
    <source>
        <dbReference type="SAM" id="SignalP"/>
    </source>
</evidence>
<dbReference type="InterPro" id="IPR049492">
    <property type="entry name" value="BD-FAE-like_dom"/>
</dbReference>
<dbReference type="Pfam" id="PF06439">
    <property type="entry name" value="3keto-disac_hyd"/>
    <property type="match status" value="1"/>
</dbReference>
<feature type="signal peptide" evidence="1">
    <location>
        <begin position="1"/>
        <end position="27"/>
    </location>
</feature>
<dbReference type="Gene3D" id="3.40.50.1820">
    <property type="entry name" value="alpha/beta hydrolase"/>
    <property type="match status" value="1"/>
</dbReference>